<evidence type="ECO:0000313" key="7">
    <source>
        <dbReference type="EMBL" id="KAG6427095.1"/>
    </source>
</evidence>
<organism evidence="7">
    <name type="scientific">Salvia splendens</name>
    <name type="common">Scarlet sage</name>
    <dbReference type="NCBI Taxonomy" id="180675"/>
    <lineage>
        <taxon>Eukaryota</taxon>
        <taxon>Viridiplantae</taxon>
        <taxon>Streptophyta</taxon>
        <taxon>Embryophyta</taxon>
        <taxon>Tracheophyta</taxon>
        <taxon>Spermatophyta</taxon>
        <taxon>Magnoliopsida</taxon>
        <taxon>eudicotyledons</taxon>
        <taxon>Gunneridae</taxon>
        <taxon>Pentapetalae</taxon>
        <taxon>asterids</taxon>
        <taxon>lamiids</taxon>
        <taxon>Lamiales</taxon>
        <taxon>Lamiaceae</taxon>
        <taxon>Nepetoideae</taxon>
        <taxon>Mentheae</taxon>
        <taxon>Salviinae</taxon>
        <taxon>Salvia</taxon>
        <taxon>Salvia subgen. Calosphace</taxon>
        <taxon>core Calosphace</taxon>
    </lineage>
</organism>
<dbReference type="EMBL" id="PNBA02000004">
    <property type="protein sequence ID" value="KAG6427095.1"/>
    <property type="molecule type" value="Genomic_DNA"/>
</dbReference>
<evidence type="ECO:0000259" key="6">
    <source>
        <dbReference type="Pfam" id="PF26168"/>
    </source>
</evidence>
<dbReference type="GO" id="GO:0016138">
    <property type="term" value="P:glycoside biosynthetic process"/>
    <property type="evidence" value="ECO:0007669"/>
    <property type="project" value="UniProtKB-ARBA"/>
</dbReference>
<sequence>MENHNSSQVTVVMVPLAAQGHLNQLLHLSRLVAAYNIPVHYVGATTHIRQARLRLHGCDLPNIHFIEFPIPPFTTPPPDHSLKFPTQLVPALTATTHLRRPFHAFVGGLSTAFRRIIVIYDALMSYVVQDMASFPNVHCYLFRSFSCFCTCAWEAQKWPDLPPAASGILNQIPSVKGYYSKEFQDFLDLQFGANKVSCGEIINSCSEIEGLYLDLWAQGIYKKGGLTLWAMGPFNPAKISRKSDHECLKWLNKQPQNSVIFISFGTTTTFSEEQMGEIAAGLERSKQRFIWVVRGADRGDIFTRNSQQQLLPEGFEERVKKRGIVVREWAPQMEILGHPSTGGFMSHCGWNSCLESITSGVPMATWPMHSDQPANAVLVARVIGIGVEVVETWTRQGTGVVEGGRVEEVVKRLMVSTEGEGMRKRAAELGARVRNSILQSRQIQAFIAHITNI</sequence>
<dbReference type="InterPro" id="IPR035595">
    <property type="entry name" value="UDP_glycos_trans_CS"/>
</dbReference>
<protein>
    <recommendedName>
        <fullName evidence="5">Glycosyltransferase</fullName>
        <ecNumber evidence="5">2.4.1.-</ecNumber>
    </recommendedName>
</protein>
<dbReference type="EC" id="2.4.1.-" evidence="5"/>
<dbReference type="SUPFAM" id="SSF53756">
    <property type="entry name" value="UDP-Glycosyltransferase/glycogen phosphorylase"/>
    <property type="match status" value="1"/>
</dbReference>
<keyword evidence="2 4" id="KW-0328">Glycosyltransferase</keyword>
<dbReference type="Pfam" id="PF00201">
    <property type="entry name" value="UDPGT"/>
    <property type="match status" value="1"/>
</dbReference>
<keyword evidence="8" id="KW-1185">Reference proteome</keyword>
<dbReference type="GO" id="GO:0050404">
    <property type="term" value="F:zeatin O-beta-D-xylosyltransferase activity"/>
    <property type="evidence" value="ECO:0007669"/>
    <property type="project" value="UniProtKB-ARBA"/>
</dbReference>
<dbReference type="Pfam" id="PF26168">
    <property type="entry name" value="Glyco_transf_N"/>
    <property type="match status" value="1"/>
</dbReference>
<dbReference type="AlphaFoldDB" id="A0A8X8Y680"/>
<dbReference type="FunFam" id="3.40.50.2000:FF:000060">
    <property type="entry name" value="Glycosyltransferase"/>
    <property type="match status" value="1"/>
</dbReference>
<evidence type="ECO:0000256" key="3">
    <source>
        <dbReference type="ARBA" id="ARBA00022679"/>
    </source>
</evidence>
<dbReference type="GO" id="GO:0009690">
    <property type="term" value="P:cytokinin metabolic process"/>
    <property type="evidence" value="ECO:0007669"/>
    <property type="project" value="UniProtKB-ARBA"/>
</dbReference>
<gene>
    <name evidence="7" type="ORF">SASPL_111335</name>
</gene>
<proteinExistence type="inferred from homology"/>
<evidence type="ECO:0000256" key="5">
    <source>
        <dbReference type="RuleBase" id="RU362057"/>
    </source>
</evidence>
<dbReference type="Proteomes" id="UP000298416">
    <property type="component" value="Unassembled WGS sequence"/>
</dbReference>
<evidence type="ECO:0000313" key="8">
    <source>
        <dbReference type="Proteomes" id="UP000298416"/>
    </source>
</evidence>
<comment type="similarity">
    <text evidence="1 4">Belongs to the UDP-glycosyltransferase family.</text>
</comment>
<dbReference type="PANTHER" id="PTHR48044:SF23">
    <property type="entry name" value="ANTHOCYANIDIN 3-O-GLUCOSYLTRANSFERASE-LIKE"/>
    <property type="match status" value="1"/>
</dbReference>
<dbReference type="Gene3D" id="3.40.50.2000">
    <property type="entry name" value="Glycogen Phosphorylase B"/>
    <property type="match status" value="2"/>
</dbReference>
<name>A0A8X8Y680_SALSN</name>
<dbReference type="PANTHER" id="PTHR48044">
    <property type="entry name" value="GLYCOSYLTRANSFERASE"/>
    <property type="match status" value="1"/>
</dbReference>
<evidence type="ECO:0000256" key="2">
    <source>
        <dbReference type="ARBA" id="ARBA00022676"/>
    </source>
</evidence>
<reference evidence="7" key="2">
    <citation type="submission" date="2020-08" db="EMBL/GenBank/DDBJ databases">
        <title>Plant Genome Project.</title>
        <authorList>
            <person name="Zhang R.-G."/>
        </authorList>
    </citation>
    <scope>NUCLEOTIDE SEQUENCE</scope>
    <source>
        <strain evidence="7">Huo1</strain>
        <tissue evidence="7">Leaf</tissue>
    </source>
</reference>
<reference evidence="7" key="1">
    <citation type="submission" date="2018-01" db="EMBL/GenBank/DDBJ databases">
        <authorList>
            <person name="Mao J.F."/>
        </authorList>
    </citation>
    <scope>NUCLEOTIDE SEQUENCE</scope>
    <source>
        <strain evidence="7">Huo1</strain>
        <tissue evidence="7">Leaf</tissue>
    </source>
</reference>
<accession>A0A8X8Y680</accession>
<evidence type="ECO:0000256" key="4">
    <source>
        <dbReference type="RuleBase" id="RU003718"/>
    </source>
</evidence>
<evidence type="ECO:0000256" key="1">
    <source>
        <dbReference type="ARBA" id="ARBA00009995"/>
    </source>
</evidence>
<dbReference type="InterPro" id="IPR002213">
    <property type="entry name" value="UDP_glucos_trans"/>
</dbReference>
<dbReference type="CDD" id="cd03784">
    <property type="entry name" value="GT1_Gtf-like"/>
    <property type="match status" value="1"/>
</dbReference>
<dbReference type="InterPro" id="IPR058980">
    <property type="entry name" value="Glyco_transf_N"/>
</dbReference>
<dbReference type="PROSITE" id="PS00375">
    <property type="entry name" value="UDPGT"/>
    <property type="match status" value="1"/>
</dbReference>
<dbReference type="FunFam" id="3.40.50.2000:FF:000238">
    <property type="entry name" value="Glycosyltransferase"/>
    <property type="match status" value="1"/>
</dbReference>
<comment type="caution">
    <text evidence="7">The sequence shown here is derived from an EMBL/GenBank/DDBJ whole genome shotgun (WGS) entry which is preliminary data.</text>
</comment>
<keyword evidence="3 4" id="KW-0808">Transferase</keyword>
<feature type="domain" description="Glycosyltransferase N-terminal" evidence="6">
    <location>
        <begin position="8"/>
        <end position="236"/>
    </location>
</feature>